<evidence type="ECO:0000256" key="8">
    <source>
        <dbReference type="HAMAP-Rule" id="MF_00148"/>
    </source>
</evidence>
<feature type="domain" description="Uracil-DNA glycosylase-like" evidence="11">
    <location>
        <begin position="51"/>
        <end position="210"/>
    </location>
</feature>
<dbReference type="Proteomes" id="UP000034004">
    <property type="component" value="Unassembled WGS sequence"/>
</dbReference>
<evidence type="ECO:0000256" key="2">
    <source>
        <dbReference type="ARBA" id="ARBA00002631"/>
    </source>
</evidence>
<keyword evidence="8" id="KW-0963">Cytoplasm</keyword>
<dbReference type="EC" id="3.2.2.27" evidence="4 8"/>
<evidence type="ECO:0000256" key="1">
    <source>
        <dbReference type="ARBA" id="ARBA00001400"/>
    </source>
</evidence>
<dbReference type="GO" id="GO:0005737">
    <property type="term" value="C:cytoplasm"/>
    <property type="evidence" value="ECO:0007669"/>
    <property type="project" value="UniProtKB-SubCell"/>
</dbReference>
<dbReference type="NCBIfam" id="NF003588">
    <property type="entry name" value="PRK05254.1-1"/>
    <property type="match status" value="1"/>
</dbReference>
<dbReference type="InterPro" id="IPR005122">
    <property type="entry name" value="Uracil-DNA_glycosylase-like"/>
</dbReference>
<dbReference type="EMBL" id="LBPR01000022">
    <property type="protein sequence ID" value="KKP60564.1"/>
    <property type="molecule type" value="Genomic_DNA"/>
</dbReference>
<evidence type="ECO:0000256" key="4">
    <source>
        <dbReference type="ARBA" id="ARBA00012030"/>
    </source>
</evidence>
<dbReference type="PANTHER" id="PTHR11264">
    <property type="entry name" value="URACIL-DNA GLYCOSYLASE"/>
    <property type="match status" value="1"/>
</dbReference>
<evidence type="ECO:0000256" key="3">
    <source>
        <dbReference type="ARBA" id="ARBA00008184"/>
    </source>
</evidence>
<dbReference type="NCBIfam" id="NF003591">
    <property type="entry name" value="PRK05254.1-4"/>
    <property type="match status" value="1"/>
</dbReference>
<reference evidence="12 13" key="1">
    <citation type="journal article" date="2015" name="Nature">
        <title>rRNA introns, odd ribosomes, and small enigmatic genomes across a large radiation of phyla.</title>
        <authorList>
            <person name="Brown C.T."/>
            <person name="Hug L.A."/>
            <person name="Thomas B.C."/>
            <person name="Sharon I."/>
            <person name="Castelle C.J."/>
            <person name="Singh A."/>
            <person name="Wilkins M.J."/>
            <person name="Williams K.H."/>
            <person name="Banfield J.F."/>
        </authorList>
    </citation>
    <scope>NUCLEOTIDE SEQUENCE [LARGE SCALE GENOMIC DNA]</scope>
</reference>
<dbReference type="PATRIC" id="fig|1618484.3.peg.701"/>
<proteinExistence type="inferred from homology"/>
<feature type="active site" description="Proton acceptor" evidence="8 9">
    <location>
        <position position="66"/>
    </location>
</feature>
<dbReference type="SUPFAM" id="SSF52141">
    <property type="entry name" value="Uracil-DNA glycosylase-like"/>
    <property type="match status" value="1"/>
</dbReference>
<dbReference type="FunFam" id="3.40.470.10:FF:000001">
    <property type="entry name" value="Uracil-DNA glycosylase"/>
    <property type="match status" value="1"/>
</dbReference>
<dbReference type="STRING" id="1618484.UR56_C0022G0011"/>
<comment type="function">
    <text evidence="2 8 10">Excises uracil residues from the DNA which can arise as a result of misincorporation of dUMP residues by DNA polymerase or due to deamination of cytosine.</text>
</comment>
<evidence type="ECO:0000256" key="6">
    <source>
        <dbReference type="ARBA" id="ARBA00022801"/>
    </source>
</evidence>
<evidence type="ECO:0000259" key="11">
    <source>
        <dbReference type="SMART" id="SM00986"/>
    </source>
</evidence>
<dbReference type="InterPro" id="IPR002043">
    <property type="entry name" value="UDG_fam1"/>
</dbReference>
<dbReference type="NCBIfam" id="NF003592">
    <property type="entry name" value="PRK05254.1-5"/>
    <property type="match status" value="1"/>
</dbReference>
<dbReference type="Gene3D" id="3.40.470.10">
    <property type="entry name" value="Uracil-DNA glycosylase-like domain"/>
    <property type="match status" value="1"/>
</dbReference>
<dbReference type="InterPro" id="IPR036895">
    <property type="entry name" value="Uracil-DNA_glycosylase-like_sf"/>
</dbReference>
<sequence length="221" mass="25518">MKDVKIDETWKKVLKMEFQKPYWEELTEFVRQQYLSGKVYPPAKNVFRAFDLCPLDKVKVVIVGQDPYHGEKQANGLSFAVNDGITLPPSLKNIYKEIQNDIGITPMSTGDLSRWAKQGVLMLNSVLTVAANNPASHKEKGWEKFTDAVIKTLNENRQNIVYLLWGKYAHTKGEVINREKNLVLISAHPSPYSVQLFFGQHHFSRCNKYLKEHNLKQINWQ</sequence>
<name>A0A0G0AUB5_9BACT</name>
<evidence type="ECO:0000256" key="10">
    <source>
        <dbReference type="RuleBase" id="RU003780"/>
    </source>
</evidence>
<evidence type="ECO:0000256" key="5">
    <source>
        <dbReference type="ARBA" id="ARBA00022763"/>
    </source>
</evidence>
<dbReference type="GO" id="GO:0097510">
    <property type="term" value="P:base-excision repair, AP site formation via deaminated base removal"/>
    <property type="evidence" value="ECO:0007669"/>
    <property type="project" value="TreeGrafter"/>
</dbReference>
<dbReference type="SMART" id="SM00986">
    <property type="entry name" value="UDG"/>
    <property type="match status" value="1"/>
</dbReference>
<evidence type="ECO:0000256" key="9">
    <source>
        <dbReference type="PROSITE-ProRule" id="PRU10072"/>
    </source>
</evidence>
<dbReference type="NCBIfam" id="TIGR00628">
    <property type="entry name" value="ung"/>
    <property type="match status" value="1"/>
</dbReference>
<dbReference type="PROSITE" id="PS00130">
    <property type="entry name" value="U_DNA_GLYCOSYLASE"/>
    <property type="match status" value="1"/>
</dbReference>
<dbReference type="SMART" id="SM00987">
    <property type="entry name" value="UreE_C"/>
    <property type="match status" value="1"/>
</dbReference>
<dbReference type="InterPro" id="IPR018085">
    <property type="entry name" value="Ura-DNA_Glyclase_AS"/>
</dbReference>
<keyword evidence="7 8" id="KW-0234">DNA repair</keyword>
<dbReference type="GO" id="GO:0004844">
    <property type="term" value="F:uracil DNA N-glycosylase activity"/>
    <property type="evidence" value="ECO:0007669"/>
    <property type="project" value="UniProtKB-UniRule"/>
</dbReference>
<dbReference type="CDD" id="cd10027">
    <property type="entry name" value="UDG-F1-like"/>
    <property type="match status" value="1"/>
</dbReference>
<keyword evidence="6 8" id="KW-0378">Hydrolase</keyword>
<comment type="catalytic activity">
    <reaction evidence="1 8 10">
        <text>Hydrolyzes single-stranded DNA or mismatched double-stranded DNA and polynucleotides, releasing free uracil.</text>
        <dbReference type="EC" id="3.2.2.27"/>
    </reaction>
</comment>
<keyword evidence="5 8" id="KW-0227">DNA damage</keyword>
<evidence type="ECO:0000313" key="12">
    <source>
        <dbReference type="EMBL" id="KKP60564.1"/>
    </source>
</evidence>
<evidence type="ECO:0000313" key="13">
    <source>
        <dbReference type="Proteomes" id="UP000034004"/>
    </source>
</evidence>
<dbReference type="PANTHER" id="PTHR11264:SF0">
    <property type="entry name" value="URACIL-DNA GLYCOSYLASE"/>
    <property type="match status" value="1"/>
</dbReference>
<organism evidence="12 13">
    <name type="scientific">Candidatus Roizmanbacteria bacterium GW2011_GWC2_34_23</name>
    <dbReference type="NCBI Taxonomy" id="1618484"/>
    <lineage>
        <taxon>Bacteria</taxon>
        <taxon>Candidatus Roizmaniibacteriota</taxon>
    </lineage>
</organism>
<dbReference type="HAMAP" id="MF_00148">
    <property type="entry name" value="UDG"/>
    <property type="match status" value="1"/>
</dbReference>
<comment type="caution">
    <text evidence="12">The sequence shown here is derived from an EMBL/GenBank/DDBJ whole genome shotgun (WGS) entry which is preliminary data.</text>
</comment>
<protein>
    <recommendedName>
        <fullName evidence="4 8">Uracil-DNA glycosylase</fullName>
        <shortName evidence="8">UDG</shortName>
        <ecNumber evidence="4 8">3.2.2.27</ecNumber>
    </recommendedName>
</protein>
<accession>A0A0G0AUB5</accession>
<dbReference type="NCBIfam" id="NF003589">
    <property type="entry name" value="PRK05254.1-2"/>
    <property type="match status" value="1"/>
</dbReference>
<dbReference type="Pfam" id="PF03167">
    <property type="entry name" value="UDG"/>
    <property type="match status" value="1"/>
</dbReference>
<dbReference type="AlphaFoldDB" id="A0A0G0AUB5"/>
<evidence type="ECO:0000256" key="7">
    <source>
        <dbReference type="ARBA" id="ARBA00023204"/>
    </source>
</evidence>
<comment type="subcellular location">
    <subcellularLocation>
        <location evidence="8">Cytoplasm</location>
    </subcellularLocation>
</comment>
<gene>
    <name evidence="8" type="primary">ung</name>
    <name evidence="12" type="ORF">UR56_C0022G0011</name>
</gene>
<comment type="similarity">
    <text evidence="3 8 10">Belongs to the uracil-DNA glycosylase (UDG) superfamily. UNG family.</text>
</comment>